<evidence type="ECO:0000313" key="3">
    <source>
        <dbReference type="Proteomes" id="UP001153269"/>
    </source>
</evidence>
<comment type="caution">
    <text evidence="2">The sequence shown here is derived from an EMBL/GenBank/DDBJ whole genome shotgun (WGS) entry which is preliminary data.</text>
</comment>
<proteinExistence type="predicted"/>
<dbReference type="AlphaFoldDB" id="A0A9N7TKZ1"/>
<feature type="compositionally biased region" description="Basic and acidic residues" evidence="1">
    <location>
        <begin position="41"/>
        <end position="51"/>
    </location>
</feature>
<name>A0A9N7TKZ1_PLEPL</name>
<organism evidence="2 3">
    <name type="scientific">Pleuronectes platessa</name>
    <name type="common">European plaice</name>
    <dbReference type="NCBI Taxonomy" id="8262"/>
    <lineage>
        <taxon>Eukaryota</taxon>
        <taxon>Metazoa</taxon>
        <taxon>Chordata</taxon>
        <taxon>Craniata</taxon>
        <taxon>Vertebrata</taxon>
        <taxon>Euteleostomi</taxon>
        <taxon>Actinopterygii</taxon>
        <taxon>Neopterygii</taxon>
        <taxon>Teleostei</taxon>
        <taxon>Neoteleostei</taxon>
        <taxon>Acanthomorphata</taxon>
        <taxon>Carangaria</taxon>
        <taxon>Pleuronectiformes</taxon>
        <taxon>Pleuronectoidei</taxon>
        <taxon>Pleuronectidae</taxon>
        <taxon>Pleuronectes</taxon>
    </lineage>
</organism>
<accession>A0A9N7TKZ1</accession>
<keyword evidence="3" id="KW-1185">Reference proteome</keyword>
<sequence length="115" mass="12775">MVSVAGSESKPLRSTWTEPGTLTLDQVSCPDPGSGSCPRAFDPRSPLEDTQHSCQSSGKLMLRTQPCELQETTPELQCVLGNRVGRERIDSASLEDQRGLMERFLNLLVWEQRTL</sequence>
<dbReference type="Proteomes" id="UP001153269">
    <property type="component" value="Unassembled WGS sequence"/>
</dbReference>
<evidence type="ECO:0000256" key="1">
    <source>
        <dbReference type="SAM" id="MobiDB-lite"/>
    </source>
</evidence>
<reference evidence="2" key="1">
    <citation type="submission" date="2020-03" db="EMBL/GenBank/DDBJ databases">
        <authorList>
            <person name="Weist P."/>
        </authorList>
    </citation>
    <scope>NUCLEOTIDE SEQUENCE</scope>
</reference>
<feature type="compositionally biased region" description="Polar residues" evidence="1">
    <location>
        <begin position="12"/>
        <end position="26"/>
    </location>
</feature>
<protein>
    <submittedName>
        <fullName evidence="2">Uncharacterized protein</fullName>
    </submittedName>
</protein>
<evidence type="ECO:0000313" key="2">
    <source>
        <dbReference type="EMBL" id="CAB1413563.1"/>
    </source>
</evidence>
<dbReference type="EMBL" id="CADEAL010000058">
    <property type="protein sequence ID" value="CAB1413563.1"/>
    <property type="molecule type" value="Genomic_DNA"/>
</dbReference>
<gene>
    <name evidence="2" type="ORF">PLEPLA_LOCUS1263</name>
</gene>
<feature type="region of interest" description="Disordered" evidence="1">
    <location>
        <begin position="1"/>
        <end position="57"/>
    </location>
</feature>